<evidence type="ECO:0000313" key="3">
    <source>
        <dbReference type="Proteomes" id="UP000749646"/>
    </source>
</evidence>
<name>A0A9P6SRY8_9FUNG</name>
<organism evidence="2 3">
    <name type="scientific">Modicella reniformis</name>
    <dbReference type="NCBI Taxonomy" id="1440133"/>
    <lineage>
        <taxon>Eukaryota</taxon>
        <taxon>Fungi</taxon>
        <taxon>Fungi incertae sedis</taxon>
        <taxon>Mucoromycota</taxon>
        <taxon>Mortierellomycotina</taxon>
        <taxon>Mortierellomycetes</taxon>
        <taxon>Mortierellales</taxon>
        <taxon>Mortierellaceae</taxon>
        <taxon>Modicella</taxon>
    </lineage>
</organism>
<protein>
    <submittedName>
        <fullName evidence="2">Uncharacterized protein</fullName>
    </submittedName>
</protein>
<evidence type="ECO:0000313" key="2">
    <source>
        <dbReference type="EMBL" id="KAF9995563.1"/>
    </source>
</evidence>
<dbReference type="Proteomes" id="UP000749646">
    <property type="component" value="Unassembled WGS sequence"/>
</dbReference>
<feature type="compositionally biased region" description="Basic and acidic residues" evidence="1">
    <location>
        <begin position="147"/>
        <end position="162"/>
    </location>
</feature>
<reference evidence="2" key="1">
    <citation type="journal article" date="2020" name="Fungal Divers.">
        <title>Resolving the Mortierellaceae phylogeny through synthesis of multi-gene phylogenetics and phylogenomics.</title>
        <authorList>
            <person name="Vandepol N."/>
            <person name="Liber J."/>
            <person name="Desiro A."/>
            <person name="Na H."/>
            <person name="Kennedy M."/>
            <person name="Barry K."/>
            <person name="Grigoriev I.V."/>
            <person name="Miller A.N."/>
            <person name="O'Donnell K."/>
            <person name="Stajich J.E."/>
            <person name="Bonito G."/>
        </authorList>
    </citation>
    <scope>NUCLEOTIDE SEQUENCE</scope>
    <source>
        <strain evidence="2">MES-2147</strain>
    </source>
</reference>
<feature type="region of interest" description="Disordered" evidence="1">
    <location>
        <begin position="145"/>
        <end position="165"/>
    </location>
</feature>
<keyword evidence="3" id="KW-1185">Reference proteome</keyword>
<evidence type="ECO:0000256" key="1">
    <source>
        <dbReference type="SAM" id="MobiDB-lite"/>
    </source>
</evidence>
<dbReference type="EMBL" id="JAAAHW010001329">
    <property type="protein sequence ID" value="KAF9995563.1"/>
    <property type="molecule type" value="Genomic_DNA"/>
</dbReference>
<gene>
    <name evidence="2" type="ORF">BGZ65_008803</name>
</gene>
<accession>A0A9P6SRY8</accession>
<dbReference type="AlphaFoldDB" id="A0A9P6SRY8"/>
<comment type="caution">
    <text evidence="2">The sequence shown here is derived from an EMBL/GenBank/DDBJ whole genome shotgun (WGS) entry which is preliminary data.</text>
</comment>
<feature type="non-terminal residue" evidence="2">
    <location>
        <position position="1"/>
    </location>
</feature>
<proteinExistence type="predicted"/>
<sequence length="180" mass="20296">MAINIRGIKERSGEAATILEGTPIFKFIVEFKGRKVGYYAVQWRVKLLENFSLPNGLRFSVVVSYDAEPDTSGSFDVPLRSEELEKLGNEHPHGLDLDLKLEELVVIQPHEGEVTVGLSLSNIESERRFEYSGLQVDFAEFKPFTGDNHEQSVETGHTEGQRTEPTNVLYVKRAAELKFP</sequence>